<name>A0A9Q3CHA1_9BASI</name>
<protein>
    <submittedName>
        <fullName evidence="2">Uncharacterized protein</fullName>
    </submittedName>
</protein>
<gene>
    <name evidence="2" type="ORF">O181_022385</name>
</gene>
<evidence type="ECO:0000313" key="3">
    <source>
        <dbReference type="Proteomes" id="UP000765509"/>
    </source>
</evidence>
<keyword evidence="3" id="KW-1185">Reference proteome</keyword>
<dbReference type="EMBL" id="AVOT02006883">
    <property type="protein sequence ID" value="MBW0482670.1"/>
    <property type="molecule type" value="Genomic_DNA"/>
</dbReference>
<dbReference type="AlphaFoldDB" id="A0A9Q3CHA1"/>
<proteinExistence type="predicted"/>
<comment type="caution">
    <text evidence="2">The sequence shown here is derived from an EMBL/GenBank/DDBJ whole genome shotgun (WGS) entry which is preliminary data.</text>
</comment>
<dbReference type="Proteomes" id="UP000765509">
    <property type="component" value="Unassembled WGS sequence"/>
</dbReference>
<evidence type="ECO:0000256" key="1">
    <source>
        <dbReference type="SAM" id="MobiDB-lite"/>
    </source>
</evidence>
<sequence length="93" mass="10792">MKPQPQSHAFDNPYEEDIKPNVVLDNKTRSQSQYQDADNMTSLEKEALEQLPKGSSWPKFTGVGEYDHMEHIDYIYGLFIDVPSRPNYLITSR</sequence>
<accession>A0A9Q3CHA1</accession>
<feature type="region of interest" description="Disordered" evidence="1">
    <location>
        <begin position="1"/>
        <end position="22"/>
    </location>
</feature>
<organism evidence="2 3">
    <name type="scientific">Austropuccinia psidii MF-1</name>
    <dbReference type="NCBI Taxonomy" id="1389203"/>
    <lineage>
        <taxon>Eukaryota</taxon>
        <taxon>Fungi</taxon>
        <taxon>Dikarya</taxon>
        <taxon>Basidiomycota</taxon>
        <taxon>Pucciniomycotina</taxon>
        <taxon>Pucciniomycetes</taxon>
        <taxon>Pucciniales</taxon>
        <taxon>Sphaerophragmiaceae</taxon>
        <taxon>Austropuccinia</taxon>
    </lineage>
</organism>
<evidence type="ECO:0000313" key="2">
    <source>
        <dbReference type="EMBL" id="MBW0482670.1"/>
    </source>
</evidence>
<reference evidence="2" key="1">
    <citation type="submission" date="2021-03" db="EMBL/GenBank/DDBJ databases">
        <title>Draft genome sequence of rust myrtle Austropuccinia psidii MF-1, a brazilian biotype.</title>
        <authorList>
            <person name="Quecine M.C."/>
            <person name="Pachon D.M.R."/>
            <person name="Bonatelli M.L."/>
            <person name="Correr F.H."/>
            <person name="Franceschini L.M."/>
            <person name="Leite T.F."/>
            <person name="Margarido G.R.A."/>
            <person name="Almeida C.A."/>
            <person name="Ferrarezi J.A."/>
            <person name="Labate C.A."/>
        </authorList>
    </citation>
    <scope>NUCLEOTIDE SEQUENCE</scope>
    <source>
        <strain evidence="2">MF-1</strain>
    </source>
</reference>